<evidence type="ECO:0000256" key="3">
    <source>
        <dbReference type="ARBA" id="ARBA00022694"/>
    </source>
</evidence>
<dbReference type="InterPro" id="IPR002125">
    <property type="entry name" value="CMP_dCMP_dom"/>
</dbReference>
<evidence type="ECO:0000256" key="4">
    <source>
        <dbReference type="ARBA" id="ARBA00022723"/>
    </source>
</evidence>
<dbReference type="HAMAP" id="MF_00972">
    <property type="entry name" value="tRNA_aden_deaminase"/>
    <property type="match status" value="1"/>
</dbReference>
<feature type="binding site" evidence="8">
    <location>
        <position position="95"/>
    </location>
    <ligand>
        <name>Zn(2+)</name>
        <dbReference type="ChEBI" id="CHEBI:29105"/>
        <note>catalytic</note>
    </ligand>
</feature>
<proteinExistence type="inferred from homology"/>
<dbReference type="InterPro" id="IPR016192">
    <property type="entry name" value="APOBEC/CMP_deaminase_Zn-bd"/>
</dbReference>
<sequence length="167" mass="18820">MALKEKIEKNRQEKHDEKYMKMALKEAKKAYDLNEVPIGCVIVRDDKVIGKGYNKRNTDKNVLSHAELIAMKQACKKTGDWRLEDCTMYVTLEPCQMCAGAMVQARLKKAVIGSMNAKAGCAGSVLNILQMDAFNHQVEVERGVLEDECSALLSGFFADLREQKKQF</sequence>
<comment type="catalytic activity">
    <reaction evidence="7 8">
        <text>adenosine(34) in tRNA + H2O + H(+) = inosine(34) in tRNA + NH4(+)</text>
        <dbReference type="Rhea" id="RHEA:43168"/>
        <dbReference type="Rhea" id="RHEA-COMP:10373"/>
        <dbReference type="Rhea" id="RHEA-COMP:10374"/>
        <dbReference type="ChEBI" id="CHEBI:15377"/>
        <dbReference type="ChEBI" id="CHEBI:15378"/>
        <dbReference type="ChEBI" id="CHEBI:28938"/>
        <dbReference type="ChEBI" id="CHEBI:74411"/>
        <dbReference type="ChEBI" id="CHEBI:82852"/>
        <dbReference type="EC" id="3.5.4.33"/>
    </reaction>
</comment>
<evidence type="ECO:0000256" key="5">
    <source>
        <dbReference type="ARBA" id="ARBA00022801"/>
    </source>
</evidence>
<evidence type="ECO:0000256" key="6">
    <source>
        <dbReference type="ARBA" id="ARBA00022833"/>
    </source>
</evidence>
<evidence type="ECO:0000313" key="11">
    <source>
        <dbReference type="Proteomes" id="UP000643810"/>
    </source>
</evidence>
<comment type="similarity">
    <text evidence="1">Belongs to the cytidine and deoxycytidylate deaminase family. ADAT2 subfamily.</text>
</comment>
<dbReference type="GO" id="GO:0052717">
    <property type="term" value="F:tRNA-specific adenosine-34 deaminase activity"/>
    <property type="evidence" value="ECO:0007669"/>
    <property type="project" value="UniProtKB-EC"/>
</dbReference>
<evidence type="ECO:0000256" key="7">
    <source>
        <dbReference type="ARBA" id="ARBA00048045"/>
    </source>
</evidence>
<protein>
    <recommendedName>
        <fullName evidence="8">tRNA-specific adenosine deaminase</fullName>
        <ecNumber evidence="8">3.5.4.33</ecNumber>
    </recommendedName>
</protein>
<keyword evidence="6 8" id="KW-0862">Zinc</keyword>
<feature type="binding site" evidence="8">
    <location>
        <position position="98"/>
    </location>
    <ligand>
        <name>Zn(2+)</name>
        <dbReference type="ChEBI" id="CHEBI:29105"/>
        <note>catalytic</note>
    </ligand>
</feature>
<dbReference type="InterPro" id="IPR028883">
    <property type="entry name" value="tRNA_aden_deaminase"/>
</dbReference>
<evidence type="ECO:0000256" key="1">
    <source>
        <dbReference type="ARBA" id="ARBA00010669"/>
    </source>
</evidence>
<dbReference type="CDD" id="cd01285">
    <property type="entry name" value="nucleoside_deaminase"/>
    <property type="match status" value="1"/>
</dbReference>
<keyword evidence="11" id="KW-1185">Reference proteome</keyword>
<comment type="caution">
    <text evidence="10">The sequence shown here is derived from an EMBL/GenBank/DDBJ whole genome shotgun (WGS) entry which is preliminary data.</text>
</comment>
<dbReference type="RefSeq" id="WP_118282442.1">
    <property type="nucleotide sequence ID" value="NZ_JACOPG010000002.1"/>
</dbReference>
<evidence type="ECO:0000256" key="8">
    <source>
        <dbReference type="HAMAP-Rule" id="MF_00972"/>
    </source>
</evidence>
<name>A0ABR7GGL6_9FIRM</name>
<feature type="active site" description="Proton donor" evidence="8">
    <location>
        <position position="67"/>
    </location>
</feature>
<dbReference type="InterPro" id="IPR058535">
    <property type="entry name" value="MafB19-deam"/>
</dbReference>
<gene>
    <name evidence="8 10" type="primary">tadA</name>
    <name evidence="10" type="ORF">H8R94_07470</name>
</gene>
<evidence type="ECO:0000259" key="9">
    <source>
        <dbReference type="PROSITE" id="PS51747"/>
    </source>
</evidence>
<dbReference type="NCBIfam" id="NF008113">
    <property type="entry name" value="PRK10860.1"/>
    <property type="match status" value="1"/>
</dbReference>
<dbReference type="Pfam" id="PF14437">
    <property type="entry name" value="MafB19-deam"/>
    <property type="match status" value="1"/>
</dbReference>
<keyword evidence="4 8" id="KW-0479">Metal-binding</keyword>
<evidence type="ECO:0000313" key="10">
    <source>
        <dbReference type="EMBL" id="MBC5686442.1"/>
    </source>
</evidence>
<dbReference type="InterPro" id="IPR016193">
    <property type="entry name" value="Cytidine_deaminase-like"/>
</dbReference>
<comment type="function">
    <text evidence="8">Catalyzes the deamination of adenosine to inosine at the wobble position 34 of tRNA(Arg2).</text>
</comment>
<feature type="domain" description="CMP/dCMP-type deaminase" evidence="9">
    <location>
        <begin position="14"/>
        <end position="126"/>
    </location>
</feature>
<comment type="cofactor">
    <cofactor evidence="8">
        <name>Zn(2+)</name>
        <dbReference type="ChEBI" id="CHEBI:29105"/>
    </cofactor>
    <text evidence="8">Binds 1 zinc ion per subunit.</text>
</comment>
<keyword evidence="5 8" id="KW-0378">Hydrolase</keyword>
<dbReference type="PROSITE" id="PS51747">
    <property type="entry name" value="CYT_DCMP_DEAMINASES_2"/>
    <property type="match status" value="1"/>
</dbReference>
<evidence type="ECO:0000256" key="2">
    <source>
        <dbReference type="ARBA" id="ARBA00011738"/>
    </source>
</evidence>
<dbReference type="SUPFAM" id="SSF53927">
    <property type="entry name" value="Cytidine deaminase-like"/>
    <property type="match status" value="1"/>
</dbReference>
<accession>A0ABR7GGL6</accession>
<dbReference type="PANTHER" id="PTHR11079:SF202">
    <property type="entry name" value="TRNA-SPECIFIC ADENOSINE DEAMINASE"/>
    <property type="match status" value="1"/>
</dbReference>
<dbReference type="PROSITE" id="PS00903">
    <property type="entry name" value="CYT_DCMP_DEAMINASES_1"/>
    <property type="match status" value="1"/>
</dbReference>
<comment type="subunit">
    <text evidence="2 8">Homodimer.</text>
</comment>
<reference evidence="10 11" key="1">
    <citation type="submission" date="2020-08" db="EMBL/GenBank/DDBJ databases">
        <title>Genome public.</title>
        <authorList>
            <person name="Liu C."/>
            <person name="Sun Q."/>
        </authorList>
    </citation>
    <scope>NUCLEOTIDE SEQUENCE [LARGE SCALE GENOMIC DNA]</scope>
    <source>
        <strain evidence="10 11">NSJ-9</strain>
    </source>
</reference>
<dbReference type="PANTHER" id="PTHR11079">
    <property type="entry name" value="CYTOSINE DEAMINASE FAMILY MEMBER"/>
    <property type="match status" value="1"/>
</dbReference>
<organism evidence="10 11">
    <name type="scientific">Roseburia lenta</name>
    <dbReference type="NCBI Taxonomy" id="2763061"/>
    <lineage>
        <taxon>Bacteria</taxon>
        <taxon>Bacillati</taxon>
        <taxon>Bacillota</taxon>
        <taxon>Clostridia</taxon>
        <taxon>Lachnospirales</taxon>
        <taxon>Lachnospiraceae</taxon>
        <taxon>Roseburia</taxon>
    </lineage>
</organism>
<dbReference type="EC" id="3.5.4.33" evidence="8"/>
<keyword evidence="3 8" id="KW-0819">tRNA processing</keyword>
<feature type="binding site" evidence="8">
    <location>
        <position position="65"/>
    </location>
    <ligand>
        <name>Zn(2+)</name>
        <dbReference type="ChEBI" id="CHEBI:29105"/>
        <note>catalytic</note>
    </ligand>
</feature>
<dbReference type="EMBL" id="JACOPG010000002">
    <property type="protein sequence ID" value="MBC5686442.1"/>
    <property type="molecule type" value="Genomic_DNA"/>
</dbReference>
<dbReference type="Proteomes" id="UP000643810">
    <property type="component" value="Unassembled WGS sequence"/>
</dbReference>
<dbReference type="Gene3D" id="3.40.140.10">
    <property type="entry name" value="Cytidine Deaminase, domain 2"/>
    <property type="match status" value="1"/>
</dbReference>